<feature type="domain" description="Putative zinc-finger" evidence="1">
    <location>
        <begin position="11"/>
        <end position="44"/>
    </location>
</feature>
<dbReference type="RefSeq" id="WP_270686473.1">
    <property type="nucleotide sequence ID" value="NZ_JAQFWQ010000040.1"/>
</dbReference>
<gene>
    <name evidence="2" type="primary">rsrA</name>
    <name evidence="2" type="ORF">O4J56_15385</name>
</gene>
<sequence>MSCGGEHETPCSEVLERLYVYIDGELADAGCEEIRRHLDECRPCLEEYGLEEAVKKLVAKHCGCDPVPGDLRGKVLSRIEAARVDMQYREGAAE</sequence>
<evidence type="ECO:0000313" key="2">
    <source>
        <dbReference type="EMBL" id="MDA2812025.1"/>
    </source>
</evidence>
<dbReference type="EMBL" id="JAQFWQ010000040">
    <property type="protein sequence ID" value="MDA2812025.1"/>
    <property type="molecule type" value="Genomic_DNA"/>
</dbReference>
<dbReference type="InterPro" id="IPR024020">
    <property type="entry name" value="Anit_sigma_mycothiol_RsrA"/>
</dbReference>
<evidence type="ECO:0000313" key="3">
    <source>
        <dbReference type="Proteomes" id="UP001527866"/>
    </source>
</evidence>
<dbReference type="Pfam" id="PF13490">
    <property type="entry name" value="zf-HC2"/>
    <property type="match status" value="1"/>
</dbReference>
<accession>A0ABT4U504</accession>
<dbReference type="NCBIfam" id="TIGR03988">
    <property type="entry name" value="antisig_RsrA"/>
    <property type="match status" value="1"/>
</dbReference>
<evidence type="ECO:0000259" key="1">
    <source>
        <dbReference type="Pfam" id="PF13490"/>
    </source>
</evidence>
<protein>
    <submittedName>
        <fullName evidence="2">Mycothiol system anti-sigma-R factor</fullName>
    </submittedName>
</protein>
<reference evidence="2 3" key="1">
    <citation type="submission" date="2023-01" db="EMBL/GenBank/DDBJ databases">
        <title>Draft genome sequence of Nocardiopsis sp. RSe5-2 isolated from halophytes.</title>
        <authorList>
            <person name="Duangmal K."/>
            <person name="Chantavorakit T."/>
        </authorList>
    </citation>
    <scope>NUCLEOTIDE SEQUENCE [LARGE SCALE GENOMIC DNA]</scope>
    <source>
        <strain evidence="2 3">RSe5-2</strain>
    </source>
</reference>
<comment type="caution">
    <text evidence="2">The sequence shown here is derived from an EMBL/GenBank/DDBJ whole genome shotgun (WGS) entry which is preliminary data.</text>
</comment>
<proteinExistence type="predicted"/>
<keyword evidence="3" id="KW-1185">Reference proteome</keyword>
<dbReference type="InterPro" id="IPR027383">
    <property type="entry name" value="Znf_put"/>
</dbReference>
<dbReference type="Proteomes" id="UP001527866">
    <property type="component" value="Unassembled WGS sequence"/>
</dbReference>
<organism evidence="2 3">
    <name type="scientific">Nocardiopsis endophytica</name>
    <dbReference type="NCBI Taxonomy" id="3018445"/>
    <lineage>
        <taxon>Bacteria</taxon>
        <taxon>Bacillati</taxon>
        <taxon>Actinomycetota</taxon>
        <taxon>Actinomycetes</taxon>
        <taxon>Streptosporangiales</taxon>
        <taxon>Nocardiopsidaceae</taxon>
        <taxon>Nocardiopsis</taxon>
    </lineage>
</organism>
<name>A0ABT4U504_9ACTN</name>